<evidence type="ECO:0000313" key="6">
    <source>
        <dbReference type="EMBL" id="SEG56500.1"/>
    </source>
</evidence>
<name>A0A1H6B795_9BACT</name>
<dbReference type="Proteomes" id="UP000236728">
    <property type="component" value="Unassembled WGS sequence"/>
</dbReference>
<keyword evidence="2" id="KW-0645">Protease</keyword>
<gene>
    <name evidence="6" type="ORF">SAMN05421819_3575</name>
</gene>
<evidence type="ECO:0000256" key="3">
    <source>
        <dbReference type="ARBA" id="ARBA00022801"/>
    </source>
</evidence>
<keyword evidence="4" id="KW-0788">Thiol protease</keyword>
<evidence type="ECO:0000256" key="1">
    <source>
        <dbReference type="ARBA" id="ARBA00007074"/>
    </source>
</evidence>
<evidence type="ECO:0000256" key="4">
    <source>
        <dbReference type="ARBA" id="ARBA00022807"/>
    </source>
</evidence>
<keyword evidence="3" id="KW-0378">Hydrolase</keyword>
<dbReference type="GO" id="GO:0006508">
    <property type="term" value="P:proteolysis"/>
    <property type="evidence" value="ECO:0007669"/>
    <property type="project" value="UniProtKB-KW"/>
</dbReference>
<dbReference type="SUPFAM" id="SSF54001">
    <property type="entry name" value="Cysteine proteinases"/>
    <property type="match status" value="1"/>
</dbReference>
<protein>
    <recommendedName>
        <fullName evidence="5">NlpC/P60 domain-containing protein</fullName>
    </recommendedName>
</protein>
<proteinExistence type="inferred from homology"/>
<evidence type="ECO:0000313" key="7">
    <source>
        <dbReference type="Proteomes" id="UP000236728"/>
    </source>
</evidence>
<dbReference type="PROSITE" id="PS51257">
    <property type="entry name" value="PROKAR_LIPOPROTEIN"/>
    <property type="match status" value="1"/>
</dbReference>
<accession>A0A1H6B795</accession>
<evidence type="ECO:0000256" key="2">
    <source>
        <dbReference type="ARBA" id="ARBA00022670"/>
    </source>
</evidence>
<dbReference type="PROSITE" id="PS51935">
    <property type="entry name" value="NLPC_P60"/>
    <property type="match status" value="1"/>
</dbReference>
<dbReference type="EMBL" id="FNVA01000006">
    <property type="protein sequence ID" value="SEG56500.1"/>
    <property type="molecule type" value="Genomic_DNA"/>
</dbReference>
<keyword evidence="7" id="KW-1185">Reference proteome</keyword>
<dbReference type="InterPro" id="IPR000064">
    <property type="entry name" value="NLP_P60_dom"/>
</dbReference>
<dbReference type="Gene3D" id="3.90.1720.10">
    <property type="entry name" value="endopeptidase domain like (from Nostoc punctiforme)"/>
    <property type="match status" value="1"/>
</dbReference>
<reference evidence="6 7" key="1">
    <citation type="submission" date="2016-10" db="EMBL/GenBank/DDBJ databases">
        <authorList>
            <person name="de Groot N.N."/>
        </authorList>
    </citation>
    <scope>NUCLEOTIDE SEQUENCE [LARGE SCALE GENOMIC DNA]</scope>
    <source>
        <strain evidence="6 7">DSM 22489</strain>
    </source>
</reference>
<feature type="domain" description="NlpC/P60" evidence="5">
    <location>
        <begin position="1"/>
        <end position="140"/>
    </location>
</feature>
<comment type="similarity">
    <text evidence="1">Belongs to the peptidase C40 family.</text>
</comment>
<dbReference type="GO" id="GO:0008234">
    <property type="term" value="F:cysteine-type peptidase activity"/>
    <property type="evidence" value="ECO:0007669"/>
    <property type="project" value="UniProtKB-KW"/>
</dbReference>
<sequence length="142" mass="15858">MNRAAVLAAALAWEKTPYHPNAAVCGCGADCALFPLAVYQQALAVRWPRPPRYVSQWHLHRSQELYLEYVRAIPGVREIDSPEPGDFALFRLGRVYSHGAIVLAWPQVVHAENPAGVVRCDVSIDSKLSRSSIVRPLFFTFD</sequence>
<dbReference type="OrthoDB" id="6058745at2"/>
<dbReference type="InterPro" id="IPR038765">
    <property type="entry name" value="Papain-like_cys_pep_sf"/>
</dbReference>
<dbReference type="RefSeq" id="WP_103934424.1">
    <property type="nucleotide sequence ID" value="NZ_FNVA01000006.1"/>
</dbReference>
<organism evidence="6 7">
    <name type="scientific">Bryocella elongata</name>
    <dbReference type="NCBI Taxonomy" id="863522"/>
    <lineage>
        <taxon>Bacteria</taxon>
        <taxon>Pseudomonadati</taxon>
        <taxon>Acidobacteriota</taxon>
        <taxon>Terriglobia</taxon>
        <taxon>Terriglobales</taxon>
        <taxon>Acidobacteriaceae</taxon>
        <taxon>Bryocella</taxon>
    </lineage>
</organism>
<evidence type="ECO:0000259" key="5">
    <source>
        <dbReference type="PROSITE" id="PS51935"/>
    </source>
</evidence>
<dbReference type="AlphaFoldDB" id="A0A1H6B795"/>